<dbReference type="PROSITE" id="PS51257">
    <property type="entry name" value="PROKAR_LIPOPROTEIN"/>
    <property type="match status" value="1"/>
</dbReference>
<dbReference type="RefSeq" id="WP_257821257.1">
    <property type="nucleotide sequence ID" value="NZ_JABXYM010000001.1"/>
</dbReference>
<feature type="region of interest" description="Disordered" evidence="1">
    <location>
        <begin position="23"/>
        <end position="66"/>
    </location>
</feature>
<name>A0A9Q4B1N1_SALAG</name>
<accession>A0A9Q4B1N1</accession>
<feature type="compositionally biased region" description="Low complexity" evidence="1">
    <location>
        <begin position="29"/>
        <end position="43"/>
    </location>
</feature>
<gene>
    <name evidence="3" type="ORF">HXA33_09175</name>
</gene>
<evidence type="ECO:0008006" key="5">
    <source>
        <dbReference type="Google" id="ProtNLM"/>
    </source>
</evidence>
<dbReference type="EMBL" id="JABXYM010000001">
    <property type="protein sequence ID" value="MCR6096728.1"/>
    <property type="molecule type" value="Genomic_DNA"/>
</dbReference>
<evidence type="ECO:0000256" key="2">
    <source>
        <dbReference type="SAM" id="SignalP"/>
    </source>
</evidence>
<protein>
    <recommendedName>
        <fullName evidence="5">DUF4352 domain-containing protein</fullName>
    </recommendedName>
</protein>
<feature type="chain" id="PRO_5040447204" description="DUF4352 domain-containing protein" evidence="2">
    <location>
        <begin position="21"/>
        <end position="230"/>
    </location>
</feature>
<evidence type="ECO:0000313" key="4">
    <source>
        <dbReference type="Proteomes" id="UP001057753"/>
    </source>
</evidence>
<keyword evidence="2" id="KW-0732">Signal</keyword>
<sequence>MKKSITILSLSTLLLLVACAETEGKNESENNNNQNNSEAVAQVNKHESNSQTAMNEDNEEEQEQEVVLDASTANVGDMYETNNGTFTMVTKADDFSPLKSGPITIEIDQLIIASGEIDKDAVRYSELESNEVDIIQLDYQLENRANEDVTFDMSRVTISTNTGKQLSTDYNLTTNLPNELMAGTFHSGSLIFLIEDESLEEVESIRIKIQGPRNSNFDTIGDDIDEELEF</sequence>
<evidence type="ECO:0000313" key="3">
    <source>
        <dbReference type="EMBL" id="MCR6096728.1"/>
    </source>
</evidence>
<comment type="caution">
    <text evidence="3">The sequence shown here is derived from an EMBL/GenBank/DDBJ whole genome shotgun (WGS) entry which is preliminary data.</text>
</comment>
<keyword evidence="4" id="KW-1185">Reference proteome</keyword>
<dbReference type="AlphaFoldDB" id="A0A9Q4B1N1"/>
<organism evidence="3 4">
    <name type="scientific">Salipaludibacillus agaradhaerens</name>
    <name type="common">Bacillus agaradhaerens</name>
    <dbReference type="NCBI Taxonomy" id="76935"/>
    <lineage>
        <taxon>Bacteria</taxon>
        <taxon>Bacillati</taxon>
        <taxon>Bacillota</taxon>
        <taxon>Bacilli</taxon>
        <taxon>Bacillales</taxon>
        <taxon>Bacillaceae</taxon>
    </lineage>
</organism>
<proteinExistence type="predicted"/>
<feature type="signal peptide" evidence="2">
    <location>
        <begin position="1"/>
        <end position="20"/>
    </location>
</feature>
<evidence type="ECO:0000256" key="1">
    <source>
        <dbReference type="SAM" id="MobiDB-lite"/>
    </source>
</evidence>
<dbReference type="Proteomes" id="UP001057753">
    <property type="component" value="Unassembled WGS sequence"/>
</dbReference>
<feature type="compositionally biased region" description="Acidic residues" evidence="1">
    <location>
        <begin position="56"/>
        <end position="66"/>
    </location>
</feature>
<reference evidence="3" key="1">
    <citation type="submission" date="2020-06" db="EMBL/GenBank/DDBJ databases">
        <title>Insight into the genomes of haloalkaliphilic bacilli from Kenyan soda lakes.</title>
        <authorList>
            <person name="Mwirichia R."/>
            <person name="Villamizar G.C."/>
            <person name="Poehlein A."/>
            <person name="Mugweru J."/>
            <person name="Kipnyargis A."/>
            <person name="Kiplimo D."/>
            <person name="Orwa P."/>
            <person name="Daniel R."/>
        </authorList>
    </citation>
    <scope>NUCLEOTIDE SEQUENCE</scope>
    <source>
        <strain evidence="3">B1096_S55</strain>
    </source>
</reference>